<evidence type="ECO:0000259" key="2">
    <source>
        <dbReference type="Pfam" id="PF07859"/>
    </source>
</evidence>
<keyword evidence="1 3" id="KW-0378">Hydrolase</keyword>
<dbReference type="InterPro" id="IPR029058">
    <property type="entry name" value="AB_hydrolase_fold"/>
</dbReference>
<reference evidence="3 4" key="1">
    <citation type="submission" date="2021-04" db="EMBL/GenBank/DDBJ databases">
        <title>Nocardia tengchongensis.</title>
        <authorList>
            <person name="Zhuang k."/>
            <person name="Ran Y."/>
            <person name="Li W."/>
        </authorList>
    </citation>
    <scope>NUCLEOTIDE SEQUENCE [LARGE SCALE GENOMIC DNA]</scope>
    <source>
        <strain evidence="3 4">CFH S0057</strain>
    </source>
</reference>
<dbReference type="Gene3D" id="3.40.50.1820">
    <property type="entry name" value="alpha/beta hydrolase"/>
    <property type="match status" value="1"/>
</dbReference>
<dbReference type="Pfam" id="PF07859">
    <property type="entry name" value="Abhydrolase_3"/>
    <property type="match status" value="1"/>
</dbReference>
<dbReference type="InterPro" id="IPR013094">
    <property type="entry name" value="AB_hydrolase_3"/>
</dbReference>
<organism evidence="3 4">
    <name type="scientific">Nocardia tengchongensis</name>
    <dbReference type="NCBI Taxonomy" id="2055889"/>
    <lineage>
        <taxon>Bacteria</taxon>
        <taxon>Bacillati</taxon>
        <taxon>Actinomycetota</taxon>
        <taxon>Actinomycetes</taxon>
        <taxon>Mycobacteriales</taxon>
        <taxon>Nocardiaceae</taxon>
        <taxon>Nocardia</taxon>
    </lineage>
</organism>
<feature type="domain" description="Alpha/beta hydrolase fold-3" evidence="2">
    <location>
        <begin position="121"/>
        <end position="321"/>
    </location>
</feature>
<keyword evidence="4" id="KW-1185">Reference proteome</keyword>
<accession>A0ABX8CSJ0</accession>
<gene>
    <name evidence="3" type="ORF">KHQ06_07800</name>
</gene>
<proteinExistence type="predicted"/>
<dbReference type="Proteomes" id="UP000683310">
    <property type="component" value="Chromosome"/>
</dbReference>
<evidence type="ECO:0000313" key="4">
    <source>
        <dbReference type="Proteomes" id="UP000683310"/>
    </source>
</evidence>
<dbReference type="PANTHER" id="PTHR48081:SF8">
    <property type="entry name" value="ALPHA_BETA HYDROLASE FOLD-3 DOMAIN-CONTAINING PROTEIN-RELATED"/>
    <property type="match status" value="1"/>
</dbReference>
<dbReference type="GO" id="GO:0016787">
    <property type="term" value="F:hydrolase activity"/>
    <property type="evidence" value="ECO:0007669"/>
    <property type="project" value="UniProtKB-KW"/>
</dbReference>
<protein>
    <submittedName>
        <fullName evidence="3">Alpha/beta hydrolase fold domain-containing protein</fullName>
    </submittedName>
</protein>
<sequence length="346" mass="35853">MSTRRAIVSAVTAVAAVAITRRVVGSADARTSRPVTALPETGRTGFTGEPSRLTRGMLACLGPVRAVADLLGLDMATQLTPLMAATNPPWPSTKGLQVHREQLHGMPVVTIRPPTCTGKVVVAMHGGAYVVQPTVLHWLDYTAMARDTGAIVVVPLYPLAGTPQGCATKIVPALADLVTAQIAEHGGANVSVYGDSAGGGLALAVAQELARRSATGPSHLVLISPWLDVSMTNPAIPAIDDPVLSLTAMRASGKLWAADLPTTDPLVSPLHGPLTGLPPTAVYAGSLDILSADALLLREKALAQGAEFTFVLRAGLVHDWALGGLPFPSEGPAVRPDIYRQLGLVN</sequence>
<dbReference type="EMBL" id="CP074371">
    <property type="protein sequence ID" value="QVI22866.1"/>
    <property type="molecule type" value="Genomic_DNA"/>
</dbReference>
<dbReference type="PANTHER" id="PTHR48081">
    <property type="entry name" value="AB HYDROLASE SUPERFAMILY PROTEIN C4A8.06C"/>
    <property type="match status" value="1"/>
</dbReference>
<dbReference type="SUPFAM" id="SSF53474">
    <property type="entry name" value="alpha/beta-Hydrolases"/>
    <property type="match status" value="1"/>
</dbReference>
<evidence type="ECO:0000313" key="3">
    <source>
        <dbReference type="EMBL" id="QVI22866.1"/>
    </source>
</evidence>
<evidence type="ECO:0000256" key="1">
    <source>
        <dbReference type="ARBA" id="ARBA00022801"/>
    </source>
</evidence>
<name>A0ABX8CSJ0_9NOCA</name>
<dbReference type="InterPro" id="IPR050300">
    <property type="entry name" value="GDXG_lipolytic_enzyme"/>
</dbReference>